<evidence type="ECO:0000313" key="6">
    <source>
        <dbReference type="Proteomes" id="UP000009186"/>
    </source>
</evidence>
<dbReference type="InterPro" id="IPR000055">
    <property type="entry name" value="Restrct_endonuc_typeI_TRD"/>
</dbReference>
<evidence type="ECO:0000259" key="4">
    <source>
        <dbReference type="Pfam" id="PF01420"/>
    </source>
</evidence>
<dbReference type="Pfam" id="PF01420">
    <property type="entry name" value="Methylase_S"/>
    <property type="match status" value="2"/>
</dbReference>
<keyword evidence="5" id="KW-0378">Hydrolase</keyword>
<name>G2Z584_FLABF</name>
<feature type="domain" description="Type I restriction modification DNA specificity" evidence="4">
    <location>
        <begin position="13"/>
        <end position="153"/>
    </location>
</feature>
<dbReference type="GO" id="GO:0003677">
    <property type="term" value="F:DNA binding"/>
    <property type="evidence" value="ECO:0007669"/>
    <property type="project" value="UniProtKB-KW"/>
</dbReference>
<accession>G2Z584</accession>
<dbReference type="GO" id="GO:0009036">
    <property type="term" value="F:type II site-specific deoxyribonuclease activity"/>
    <property type="evidence" value="ECO:0007669"/>
    <property type="project" value="UniProtKB-EC"/>
</dbReference>
<reference evidence="5 6" key="1">
    <citation type="journal article" date="2011" name="Appl. Environ. Microbiol.">
        <title>Complete genome sequence of the fish pathogen Flavobacterium branchiophilum.</title>
        <authorList>
            <consortium name="1:IP"/>
            <consortium name="Microbial Evolutionary Genomics,F-75015 Paris"/>
            <consortium name="France 2:CNRS"/>
            <consortium name="URA2171"/>
            <consortium name="F-75015 Paris,France 3:Unite de Virologie et Immunologie Mol."/>
            <consortium name="INRA,78352 Jouy en Josas Cedex"/>
            <consortium name="France. 4:Unite de Mathemathique"/>
            <consortium name="Informatique et Genome,INRA"/>
            <consortium name="78352 Jouy en Josas Cedex"/>
            <consortium name="France. 5:CEA/Genoscope"/>
            <consortium name="Evry"/>
            <consortium name="France"/>
            <person name="Touchon M."/>
            <person name="Barbier P."/>
            <person name="Bernardet J.F."/>
            <person name="Loux V."/>
            <person name="Vacherie B."/>
            <person name="Barbe V."/>
            <person name="Rocha E.P."/>
            <person name="Duchaud E."/>
        </authorList>
    </citation>
    <scope>NUCLEOTIDE SEQUENCE [LARGE SCALE GENOMIC DNA]</scope>
    <source>
        <strain evidence="5 6">FL-15</strain>
    </source>
</reference>
<dbReference type="Proteomes" id="UP000009186">
    <property type="component" value="Chromosome"/>
</dbReference>
<evidence type="ECO:0000256" key="3">
    <source>
        <dbReference type="ARBA" id="ARBA00023125"/>
    </source>
</evidence>
<organism evidence="5 6">
    <name type="scientific">Flavobacterium branchiophilum (strain FL-15)</name>
    <dbReference type="NCBI Taxonomy" id="1034807"/>
    <lineage>
        <taxon>Bacteria</taxon>
        <taxon>Pseudomonadati</taxon>
        <taxon>Bacteroidota</taxon>
        <taxon>Flavobacteriia</taxon>
        <taxon>Flavobacteriales</taxon>
        <taxon>Flavobacteriaceae</taxon>
        <taxon>Flavobacterium</taxon>
    </lineage>
</organism>
<sequence length="350" mass="39601">MFEINPTNYYRLQNREIISANGTVPLISNSSTENGIMGFSNLKPLNKGNTITCSDTTIGADTMFYQENDFIGYSHIQHLVPKFKPFNKAIASIIISACRVATSKQYDYGNKFNRDAMNNTKIQLPTKNGEIDYEFMESFIAELEAERIAELEAYLSATDLKDYHLTADEKQVLEDFENFDWKTYNLEKLFGKSTRGQRLKSTDRISGNLPFVTAGEFNDGISAFIGNDVHIFSENTTTIDMFGSAKYRNYKYGGDDHVAIVHTEDLPKLASIFVTASIHKTSAAGQFSYSRNFYAKDADELNISLPVINNQPDYALMETFISAIQKLVIKEVVLYADRKIENTNRVINKK</sequence>
<evidence type="ECO:0000256" key="1">
    <source>
        <dbReference type="ARBA" id="ARBA00010923"/>
    </source>
</evidence>
<comment type="similarity">
    <text evidence="1">Belongs to the type-I restriction system S methylase family.</text>
</comment>
<evidence type="ECO:0000313" key="5">
    <source>
        <dbReference type="EMBL" id="CCB68590.1"/>
    </source>
</evidence>
<dbReference type="SUPFAM" id="SSF116734">
    <property type="entry name" value="DNA methylase specificity domain"/>
    <property type="match status" value="2"/>
</dbReference>
<proteinExistence type="inferred from homology"/>
<dbReference type="HOGENOM" id="CLU_039161_2_0_10"/>
<keyword evidence="3" id="KW-0238">DNA-binding</keyword>
<keyword evidence="2" id="KW-0680">Restriction system</keyword>
<dbReference type="EMBL" id="FQ859183">
    <property type="protein sequence ID" value="CCB68590.1"/>
    <property type="molecule type" value="Genomic_DNA"/>
</dbReference>
<gene>
    <name evidence="5" type="ordered locus">FBFL15_0470</name>
</gene>
<dbReference type="KEGG" id="fbr:FBFL15_0470"/>
<dbReference type="Gene3D" id="3.90.220.20">
    <property type="entry name" value="DNA methylase specificity domains"/>
    <property type="match status" value="1"/>
</dbReference>
<keyword evidence="5" id="KW-0540">Nuclease</keyword>
<feature type="domain" description="Type I restriction modification DNA specificity" evidence="4">
    <location>
        <begin position="180"/>
        <end position="326"/>
    </location>
</feature>
<dbReference type="eggNOG" id="COG0286">
    <property type="taxonomic scope" value="Bacteria"/>
</dbReference>
<keyword evidence="6" id="KW-1185">Reference proteome</keyword>
<dbReference type="InterPro" id="IPR044946">
    <property type="entry name" value="Restrct_endonuc_typeI_TRD_sf"/>
</dbReference>
<dbReference type="REBASE" id="40216">
    <property type="entry name" value="S.Fbr15ORF471P"/>
</dbReference>
<protein>
    <submittedName>
        <fullName evidence="5">Probable type II restriction endonuclease</fullName>
        <ecNumber evidence="5">3.1.21.4</ecNumber>
    </submittedName>
</protein>
<dbReference type="AlphaFoldDB" id="G2Z584"/>
<evidence type="ECO:0000256" key="2">
    <source>
        <dbReference type="ARBA" id="ARBA00022747"/>
    </source>
</evidence>
<dbReference type="EC" id="3.1.21.4" evidence="5"/>
<dbReference type="GO" id="GO:0009307">
    <property type="term" value="P:DNA restriction-modification system"/>
    <property type="evidence" value="ECO:0007669"/>
    <property type="project" value="UniProtKB-KW"/>
</dbReference>
<keyword evidence="5" id="KW-0255">Endonuclease</keyword>
<dbReference type="STRING" id="1034807.FBFL15_0470"/>